<dbReference type="AlphaFoldDB" id="U7DEH1"/>
<dbReference type="RefSeq" id="WP_022635681.1">
    <property type="nucleotide sequence ID" value="NZ_ASJR01000001.1"/>
</dbReference>
<evidence type="ECO:0000313" key="4">
    <source>
        <dbReference type="Proteomes" id="UP000017148"/>
    </source>
</evidence>
<gene>
    <name evidence="3" type="ORF">CALK_0117</name>
</gene>
<dbReference type="SUPFAM" id="SSF90257">
    <property type="entry name" value="Myosin rod fragments"/>
    <property type="match status" value="1"/>
</dbReference>
<keyword evidence="4" id="KW-1185">Reference proteome</keyword>
<protein>
    <submittedName>
        <fullName evidence="3">Uncharacterized protein</fullName>
    </submittedName>
</protein>
<proteinExistence type="predicted"/>
<feature type="chain" id="PRO_5004680812" evidence="2">
    <location>
        <begin position="18"/>
        <end position="231"/>
    </location>
</feature>
<evidence type="ECO:0000313" key="3">
    <source>
        <dbReference type="EMBL" id="ERP39321.1"/>
    </source>
</evidence>
<comment type="caution">
    <text evidence="3">The sequence shown here is derived from an EMBL/GenBank/DDBJ whole genome shotgun (WGS) entry which is preliminary data.</text>
</comment>
<dbReference type="Proteomes" id="UP000017148">
    <property type="component" value="Unassembled WGS sequence"/>
</dbReference>
<evidence type="ECO:0000256" key="1">
    <source>
        <dbReference type="SAM" id="Coils"/>
    </source>
</evidence>
<sequence length="231" mass="26890">MLKACILLLLCSTLAFASRRQQIRTLQTRVSEQEDTISKLRRENADLTADLEEYKQSAEEARRLREAKLTLESELEILQDDKEDSIRYYSRLTDSLQQMLMRSSGETSRPRESTETPRETFPITANLLSKRHHDDQNIAANIVFTNNSATHLERFTANVVFYDNSRRLHEVVIDVNQSVRAGENVSWFGAIPYDRNDSDQARFYNADHRDIDVKVEVRETVDSQGRERSYR</sequence>
<keyword evidence="1" id="KW-0175">Coiled coil</keyword>
<organism evidence="3 4">
    <name type="scientific">Chitinivibrio alkaliphilus ACht1</name>
    <dbReference type="NCBI Taxonomy" id="1313304"/>
    <lineage>
        <taxon>Bacteria</taxon>
        <taxon>Pseudomonadati</taxon>
        <taxon>Fibrobacterota</taxon>
        <taxon>Chitinivibrionia</taxon>
        <taxon>Chitinivibrionales</taxon>
        <taxon>Chitinivibrionaceae</taxon>
        <taxon>Chitinivibrio</taxon>
    </lineage>
</organism>
<dbReference type="STRING" id="1313304.CALK_0117"/>
<feature type="coiled-coil region" evidence="1">
    <location>
        <begin position="23"/>
        <end position="81"/>
    </location>
</feature>
<keyword evidence="2" id="KW-0732">Signal</keyword>
<name>U7DEH1_9BACT</name>
<reference evidence="3 4" key="1">
    <citation type="journal article" date="2013" name="Environ. Microbiol.">
        <title>Genome analysis of Chitinivibrio alkaliphilus gen. nov., sp. nov., a novel extremely haloalkaliphilic anaerobic chitinolytic bacterium from the candidate phylum Termite Group 3.</title>
        <authorList>
            <person name="Sorokin D.Y."/>
            <person name="Gumerov V.M."/>
            <person name="Rakitin A.L."/>
            <person name="Beletsky A.V."/>
            <person name="Damste J.S."/>
            <person name="Muyzer G."/>
            <person name="Mardanov A.V."/>
            <person name="Ravin N.V."/>
        </authorList>
    </citation>
    <scope>NUCLEOTIDE SEQUENCE [LARGE SCALE GENOMIC DNA]</scope>
    <source>
        <strain evidence="3 4">ACht1</strain>
    </source>
</reference>
<accession>U7DEH1</accession>
<dbReference type="EMBL" id="ASJR01000001">
    <property type="protein sequence ID" value="ERP39321.1"/>
    <property type="molecule type" value="Genomic_DNA"/>
</dbReference>
<feature type="signal peptide" evidence="2">
    <location>
        <begin position="1"/>
        <end position="17"/>
    </location>
</feature>
<evidence type="ECO:0000256" key="2">
    <source>
        <dbReference type="SAM" id="SignalP"/>
    </source>
</evidence>